<organism evidence="9 10">
    <name type="scientific">Pteropus alecto</name>
    <name type="common">Black flying fox</name>
    <dbReference type="NCBI Taxonomy" id="9402"/>
    <lineage>
        <taxon>Eukaryota</taxon>
        <taxon>Metazoa</taxon>
        <taxon>Chordata</taxon>
        <taxon>Craniata</taxon>
        <taxon>Vertebrata</taxon>
        <taxon>Euteleostomi</taxon>
        <taxon>Mammalia</taxon>
        <taxon>Eutheria</taxon>
        <taxon>Laurasiatheria</taxon>
        <taxon>Chiroptera</taxon>
        <taxon>Yinpterochiroptera</taxon>
        <taxon>Pteropodoidea</taxon>
        <taxon>Pteropodidae</taxon>
        <taxon>Pteropodinae</taxon>
        <taxon>Pteropus</taxon>
    </lineage>
</organism>
<dbReference type="Proteomes" id="UP000010552">
    <property type="component" value="Unassembled WGS sequence"/>
</dbReference>
<evidence type="ECO:0000256" key="4">
    <source>
        <dbReference type="ARBA" id="ARBA00022946"/>
    </source>
</evidence>
<dbReference type="eggNOG" id="KOG4702">
    <property type="taxonomic scope" value="Eukaryota"/>
</dbReference>
<evidence type="ECO:0000313" key="10">
    <source>
        <dbReference type="Proteomes" id="UP000010552"/>
    </source>
</evidence>
<keyword evidence="6" id="KW-0496">Mitochondrion</keyword>
<protein>
    <submittedName>
        <fullName evidence="9">Uncharacterized protein</fullName>
    </submittedName>
</protein>
<proteinExistence type="inferred from homology"/>
<evidence type="ECO:0000256" key="6">
    <source>
        <dbReference type="ARBA" id="ARBA00023128"/>
    </source>
</evidence>
<comment type="subcellular location">
    <subcellularLocation>
        <location evidence="1">Membrane</location>
        <topology evidence="1">Single-pass membrane protein</topology>
    </subcellularLocation>
    <subcellularLocation>
        <location evidence="2">Mitochondrion membrane</location>
    </subcellularLocation>
</comment>
<evidence type="ECO:0000256" key="1">
    <source>
        <dbReference type="ARBA" id="ARBA00004167"/>
    </source>
</evidence>
<evidence type="ECO:0000256" key="8">
    <source>
        <dbReference type="ARBA" id="ARBA00038077"/>
    </source>
</evidence>
<dbReference type="PANTHER" id="PTHR33968">
    <property type="entry name" value="PROTEIN PET100 HOMOLOG, MITOCHONDRIAL"/>
    <property type="match status" value="1"/>
</dbReference>
<dbReference type="InParanoid" id="L5KBE3"/>
<evidence type="ECO:0000313" key="9">
    <source>
        <dbReference type="EMBL" id="ELK08096.1"/>
    </source>
</evidence>
<dbReference type="GO" id="GO:0051082">
    <property type="term" value="F:unfolded protein binding"/>
    <property type="evidence" value="ECO:0007669"/>
    <property type="project" value="TreeGrafter"/>
</dbReference>
<dbReference type="AlphaFoldDB" id="L5KBE3"/>
<dbReference type="GO" id="GO:0033617">
    <property type="term" value="P:mitochondrial respiratory chain complex IV assembly"/>
    <property type="evidence" value="ECO:0007669"/>
    <property type="project" value="InterPro"/>
</dbReference>
<evidence type="ECO:0000256" key="5">
    <source>
        <dbReference type="ARBA" id="ARBA00022989"/>
    </source>
</evidence>
<name>L5KBE3_PTEAL</name>
<keyword evidence="7" id="KW-0472">Membrane</keyword>
<keyword evidence="3" id="KW-0812">Transmembrane</keyword>
<evidence type="ECO:0000256" key="7">
    <source>
        <dbReference type="ARBA" id="ARBA00023136"/>
    </source>
</evidence>
<evidence type="ECO:0000256" key="2">
    <source>
        <dbReference type="ARBA" id="ARBA00004325"/>
    </source>
</evidence>
<dbReference type="Pfam" id="PF09803">
    <property type="entry name" value="Pet100"/>
    <property type="match status" value="1"/>
</dbReference>
<dbReference type="InterPro" id="IPR018625">
    <property type="entry name" value="Pet100"/>
</dbReference>
<dbReference type="GO" id="GO:0005743">
    <property type="term" value="C:mitochondrial inner membrane"/>
    <property type="evidence" value="ECO:0007669"/>
    <property type="project" value="TreeGrafter"/>
</dbReference>
<keyword evidence="4" id="KW-0809">Transit peptide</keyword>
<reference evidence="10" key="1">
    <citation type="journal article" date="2013" name="Science">
        <title>Comparative analysis of bat genomes provides insight into the evolution of flight and immunity.</title>
        <authorList>
            <person name="Zhang G."/>
            <person name="Cowled C."/>
            <person name="Shi Z."/>
            <person name="Huang Z."/>
            <person name="Bishop-Lilly K.A."/>
            <person name="Fang X."/>
            <person name="Wynne J.W."/>
            <person name="Xiong Z."/>
            <person name="Baker M.L."/>
            <person name="Zhao W."/>
            <person name="Tachedjian M."/>
            <person name="Zhu Y."/>
            <person name="Zhou P."/>
            <person name="Jiang X."/>
            <person name="Ng J."/>
            <person name="Yang L."/>
            <person name="Wu L."/>
            <person name="Xiao J."/>
            <person name="Feng Y."/>
            <person name="Chen Y."/>
            <person name="Sun X."/>
            <person name="Zhang Y."/>
            <person name="Marsh G.A."/>
            <person name="Crameri G."/>
            <person name="Broder C.C."/>
            <person name="Frey K.G."/>
            <person name="Wang L.F."/>
            <person name="Wang J."/>
        </authorList>
    </citation>
    <scope>NUCLEOTIDE SEQUENCE [LARGE SCALE GENOMIC DNA]</scope>
</reference>
<sequence>MTLYLTFPVAMFWIANQAKWFEDYVVQRKRELWPPEKEDQVSDTLFLPPEGQWDLGPCGYDGFNENVTQGTESRGACGSLTVLSLKDEADPHTWTLLVIGTGLQRRELEEFKERLRKQREEKLLRAAQQSS</sequence>
<gene>
    <name evidence="9" type="ORF">PAL_GLEAN10002131</name>
</gene>
<dbReference type="FunCoup" id="L5KBE3">
    <property type="interactions" value="147"/>
</dbReference>
<evidence type="ECO:0000256" key="3">
    <source>
        <dbReference type="ARBA" id="ARBA00022692"/>
    </source>
</evidence>
<dbReference type="PANTHER" id="PTHR33968:SF1">
    <property type="entry name" value="PROTEIN PET100 HOMOLOG, MITOCHONDRIAL"/>
    <property type="match status" value="1"/>
</dbReference>
<keyword evidence="10" id="KW-1185">Reference proteome</keyword>
<dbReference type="STRING" id="9402.L5KBE3"/>
<comment type="similarity">
    <text evidence="8">Belongs to the PET100 family.</text>
</comment>
<dbReference type="EMBL" id="KB030936">
    <property type="protein sequence ID" value="ELK08096.1"/>
    <property type="molecule type" value="Genomic_DNA"/>
</dbReference>
<keyword evidence="5" id="KW-1133">Transmembrane helix</keyword>
<accession>L5KBE3</accession>